<keyword evidence="5" id="KW-1185">Reference proteome</keyword>
<dbReference type="Gene3D" id="3.30.160.60">
    <property type="entry name" value="Classic Zinc Finger"/>
    <property type="match status" value="1"/>
</dbReference>
<evidence type="ECO:0000313" key="4">
    <source>
        <dbReference type="EMBL" id="KAG0328920.1"/>
    </source>
</evidence>
<dbReference type="InterPro" id="IPR036236">
    <property type="entry name" value="Znf_C2H2_sf"/>
</dbReference>
<comment type="caution">
    <text evidence="4">The sequence shown here is derived from an EMBL/GenBank/DDBJ whole genome shotgun (WGS) entry which is preliminary data.</text>
</comment>
<feature type="compositionally biased region" description="Low complexity" evidence="2">
    <location>
        <begin position="405"/>
        <end position="422"/>
    </location>
</feature>
<feature type="region of interest" description="Disordered" evidence="2">
    <location>
        <begin position="277"/>
        <end position="304"/>
    </location>
</feature>
<evidence type="ECO:0000256" key="2">
    <source>
        <dbReference type="SAM" id="MobiDB-lite"/>
    </source>
</evidence>
<dbReference type="SUPFAM" id="SSF57667">
    <property type="entry name" value="beta-beta-alpha zinc fingers"/>
    <property type="match status" value="1"/>
</dbReference>
<feature type="compositionally biased region" description="Polar residues" evidence="2">
    <location>
        <begin position="316"/>
        <end position="327"/>
    </location>
</feature>
<feature type="compositionally biased region" description="Basic residues" evidence="2">
    <location>
        <begin position="347"/>
        <end position="377"/>
    </location>
</feature>
<dbReference type="OrthoDB" id="8922241at2759"/>
<name>A0A9P6UZ38_9FUNG</name>
<keyword evidence="1" id="KW-0863">Zinc-finger</keyword>
<dbReference type="InterPro" id="IPR013087">
    <property type="entry name" value="Znf_C2H2_type"/>
</dbReference>
<dbReference type="GO" id="GO:0008270">
    <property type="term" value="F:zinc ion binding"/>
    <property type="evidence" value="ECO:0007669"/>
    <property type="project" value="UniProtKB-KW"/>
</dbReference>
<dbReference type="AlphaFoldDB" id="A0A9P6UZ38"/>
<gene>
    <name evidence="4" type="ORF">BGZ99_003994</name>
</gene>
<proteinExistence type="predicted"/>
<evidence type="ECO:0000313" key="5">
    <source>
        <dbReference type="Proteomes" id="UP000738325"/>
    </source>
</evidence>
<dbReference type="EMBL" id="JAAAIP010000025">
    <property type="protein sequence ID" value="KAG0328920.1"/>
    <property type="molecule type" value="Genomic_DNA"/>
</dbReference>
<evidence type="ECO:0000256" key="1">
    <source>
        <dbReference type="PROSITE-ProRule" id="PRU00042"/>
    </source>
</evidence>
<organism evidence="4 5">
    <name type="scientific">Dissophora globulifera</name>
    <dbReference type="NCBI Taxonomy" id="979702"/>
    <lineage>
        <taxon>Eukaryota</taxon>
        <taxon>Fungi</taxon>
        <taxon>Fungi incertae sedis</taxon>
        <taxon>Mucoromycota</taxon>
        <taxon>Mortierellomycotina</taxon>
        <taxon>Mortierellomycetes</taxon>
        <taxon>Mortierellales</taxon>
        <taxon>Mortierellaceae</taxon>
        <taxon>Dissophora</taxon>
    </lineage>
</organism>
<feature type="domain" description="C2H2-type" evidence="3">
    <location>
        <begin position="486"/>
        <end position="521"/>
    </location>
</feature>
<dbReference type="PROSITE" id="PS50157">
    <property type="entry name" value="ZINC_FINGER_C2H2_2"/>
    <property type="match status" value="1"/>
</dbReference>
<keyword evidence="1" id="KW-0862">Zinc</keyword>
<accession>A0A9P6UZ38</accession>
<feature type="compositionally biased region" description="Polar residues" evidence="2">
    <location>
        <begin position="393"/>
        <end position="404"/>
    </location>
</feature>
<feature type="region of interest" description="Disordered" evidence="2">
    <location>
        <begin position="316"/>
        <end position="447"/>
    </location>
</feature>
<dbReference type="Proteomes" id="UP000738325">
    <property type="component" value="Unassembled WGS sequence"/>
</dbReference>
<reference evidence="4" key="1">
    <citation type="journal article" date="2020" name="Fungal Divers.">
        <title>Resolving the Mortierellaceae phylogeny through synthesis of multi-gene phylogenetics and phylogenomics.</title>
        <authorList>
            <person name="Vandepol N."/>
            <person name="Liber J."/>
            <person name="Desiro A."/>
            <person name="Na H."/>
            <person name="Kennedy M."/>
            <person name="Barry K."/>
            <person name="Grigoriev I.V."/>
            <person name="Miller A.N."/>
            <person name="O'Donnell K."/>
            <person name="Stajich J.E."/>
            <person name="Bonito G."/>
        </authorList>
    </citation>
    <scope>NUCLEOTIDE SEQUENCE</scope>
    <source>
        <strain evidence="4">REB-010B</strain>
    </source>
</reference>
<protein>
    <recommendedName>
        <fullName evidence="3">C2H2-type domain-containing protein</fullName>
    </recommendedName>
</protein>
<keyword evidence="1" id="KW-0479">Metal-binding</keyword>
<feature type="compositionally biased region" description="Polar residues" evidence="2">
    <location>
        <begin position="423"/>
        <end position="447"/>
    </location>
</feature>
<evidence type="ECO:0000259" key="3">
    <source>
        <dbReference type="PROSITE" id="PS50157"/>
    </source>
</evidence>
<sequence length="536" mass="58266">MAAIPLLRRETTRTLCDQFTTIFDQADSPLVPLTRPVLAAPSSSPYTVLSGPLLSMHGKGKPELDTHSVVHWTPPSPFEDVAESISFAAVLDDVSTWSTASLPETLSSPTSTVSAVFTPASTPCSDTDDLALMEALSPPASPWFPTALDSEKRGLLDLQSHSGQNIDSNTTNMNDDSIVHIASNTVDDLDFFNNSFYQSLSTTQNQSNRFSPYPKLFSPSVSSACSGSSVAIAVRSSKFNRAAAAAESSKTAAPSDLYNVTIDAILSTDPLNLDLMDSSSSDSDDSMGLSRYDSTSSTSTTTPTTTTMAMLLEQVSGSQTSTNSEDTINPAAYNASVETTTRSRVTGIRRRGQLKAPRVKKQKPQRTPKIYPPRKPRTLPVPEARSLRRNDSGTENSDSDIQNESPLSSLSSSSSLLSSRSPVTSPVEDQTAASVTTMTNAKETSSATAIPQEDGCYHCELCPHERFGRVHDLKRHRISKHCEKTWPCDFCHRPFVRRDALLRHYVVKAARRDGIHPTEEETHRMSEARARAKLIS</sequence>